<comment type="caution">
    <text evidence="2">The sequence shown here is derived from an EMBL/GenBank/DDBJ whole genome shotgun (WGS) entry which is preliminary data.</text>
</comment>
<dbReference type="PANTHER" id="PTHR37466">
    <property type="entry name" value="SLR1628 PROTEIN"/>
    <property type="match status" value="1"/>
</dbReference>
<accession>A0A3M7SH14</accession>
<organism evidence="2 3">
    <name type="scientific">Brachionus plicatilis</name>
    <name type="common">Marine rotifer</name>
    <name type="synonym">Brachionus muelleri</name>
    <dbReference type="NCBI Taxonomy" id="10195"/>
    <lineage>
        <taxon>Eukaryota</taxon>
        <taxon>Metazoa</taxon>
        <taxon>Spiralia</taxon>
        <taxon>Gnathifera</taxon>
        <taxon>Rotifera</taxon>
        <taxon>Eurotatoria</taxon>
        <taxon>Monogononta</taxon>
        <taxon>Pseudotrocha</taxon>
        <taxon>Ploima</taxon>
        <taxon>Brachionidae</taxon>
        <taxon>Brachionus</taxon>
    </lineage>
</organism>
<dbReference type="Gene3D" id="3.30.56.110">
    <property type="entry name" value="Protein of unknown function DUF2237"/>
    <property type="match status" value="1"/>
</dbReference>
<dbReference type="InterPro" id="IPR018714">
    <property type="entry name" value="DUF2237"/>
</dbReference>
<feature type="signal peptide" evidence="1">
    <location>
        <begin position="1"/>
        <end position="19"/>
    </location>
</feature>
<gene>
    <name evidence="2" type="ORF">BpHYR1_032803</name>
</gene>
<reference evidence="2 3" key="1">
    <citation type="journal article" date="2018" name="Sci. Rep.">
        <title>Genomic signatures of local adaptation to the degree of environmental predictability in rotifers.</title>
        <authorList>
            <person name="Franch-Gras L."/>
            <person name="Hahn C."/>
            <person name="Garcia-Roger E.M."/>
            <person name="Carmona M.J."/>
            <person name="Serra M."/>
            <person name="Gomez A."/>
        </authorList>
    </citation>
    <scope>NUCLEOTIDE SEQUENCE [LARGE SCALE GENOMIC DNA]</scope>
    <source>
        <strain evidence="2">HYR1</strain>
    </source>
</reference>
<evidence type="ECO:0000256" key="1">
    <source>
        <dbReference type="SAM" id="SignalP"/>
    </source>
</evidence>
<dbReference type="Pfam" id="PF09996">
    <property type="entry name" value="DUF2237"/>
    <property type="match status" value="1"/>
</dbReference>
<evidence type="ECO:0000313" key="3">
    <source>
        <dbReference type="Proteomes" id="UP000276133"/>
    </source>
</evidence>
<sequence length="139" mass="15840">MKFKFFCFLFAIYIAIGNCKDQKNVNNEPLEVCSLSPMTGYTRTGKCETNEWDQGTHLVCARVNDKFLKYTKAKGNDLSTPRSWFPGLKDGDNWCLCVFRWVQAYRDGFGPSVVLNATNKEALNYLKQFGVGLKDISKN</sequence>
<proteinExistence type="predicted"/>
<dbReference type="AlphaFoldDB" id="A0A3M7SH14"/>
<evidence type="ECO:0000313" key="2">
    <source>
        <dbReference type="EMBL" id="RNA34975.1"/>
    </source>
</evidence>
<protein>
    <submittedName>
        <fullName evidence="2">DUF2237 domain-containing</fullName>
    </submittedName>
</protein>
<feature type="chain" id="PRO_5018139662" evidence="1">
    <location>
        <begin position="20"/>
        <end position="139"/>
    </location>
</feature>
<name>A0A3M7SH14_BRAPC</name>
<keyword evidence="3" id="KW-1185">Reference proteome</keyword>
<dbReference type="Proteomes" id="UP000276133">
    <property type="component" value="Unassembled WGS sequence"/>
</dbReference>
<dbReference type="OrthoDB" id="1517790at2759"/>
<dbReference type="STRING" id="10195.A0A3M7SH14"/>
<dbReference type="PANTHER" id="PTHR37466:SF1">
    <property type="entry name" value="SLR1628 PROTEIN"/>
    <property type="match status" value="1"/>
</dbReference>
<keyword evidence="1" id="KW-0732">Signal</keyword>
<dbReference type="EMBL" id="REGN01001391">
    <property type="protein sequence ID" value="RNA34975.1"/>
    <property type="molecule type" value="Genomic_DNA"/>
</dbReference>